<feature type="chain" id="PRO_5004932412" evidence="1">
    <location>
        <begin position="20"/>
        <end position="176"/>
    </location>
</feature>
<name>W9WYB2_9EURO</name>
<dbReference type="AlphaFoldDB" id="W9WYB2"/>
<dbReference type="EMBL" id="AMGW01000002">
    <property type="protein sequence ID" value="EXJ63244.1"/>
    <property type="molecule type" value="Genomic_DNA"/>
</dbReference>
<feature type="signal peptide" evidence="1">
    <location>
        <begin position="1"/>
        <end position="19"/>
    </location>
</feature>
<organism evidence="2 3">
    <name type="scientific">Cladophialophora yegresii CBS 114405</name>
    <dbReference type="NCBI Taxonomy" id="1182544"/>
    <lineage>
        <taxon>Eukaryota</taxon>
        <taxon>Fungi</taxon>
        <taxon>Dikarya</taxon>
        <taxon>Ascomycota</taxon>
        <taxon>Pezizomycotina</taxon>
        <taxon>Eurotiomycetes</taxon>
        <taxon>Chaetothyriomycetidae</taxon>
        <taxon>Chaetothyriales</taxon>
        <taxon>Herpotrichiellaceae</taxon>
        <taxon>Cladophialophora</taxon>
    </lineage>
</organism>
<protein>
    <submittedName>
        <fullName evidence="2">Uncharacterized protein</fullName>
    </submittedName>
</protein>
<gene>
    <name evidence="2" type="ORF">A1O7_03691</name>
</gene>
<keyword evidence="1" id="KW-0732">Signal</keyword>
<sequence>MVQFKSILLFSLIGAAVSAFPPSKLPGCGELDIIFTGLPPYHPLVIQQGFNASAVDAGLRHDAADIVKAGYNLRGVVLMGPEQDINVLAKQTNGVRWDGTGIGYGVRGSHLEDLTVRFGDIVQLYRDKAPQAPILFDYSPVTALWAIQRRFPLSSNCTKSPGKDLGFEVFCDVCAS</sequence>
<evidence type="ECO:0000313" key="2">
    <source>
        <dbReference type="EMBL" id="EXJ63244.1"/>
    </source>
</evidence>
<evidence type="ECO:0000256" key="1">
    <source>
        <dbReference type="SAM" id="SignalP"/>
    </source>
</evidence>
<dbReference type="HOGENOM" id="CLU_102245_0_0_1"/>
<reference evidence="2 3" key="1">
    <citation type="submission" date="2013-03" db="EMBL/GenBank/DDBJ databases">
        <title>The Genome Sequence of Cladophialophora yegresii CBS 114405.</title>
        <authorList>
            <consortium name="The Broad Institute Genomics Platform"/>
            <person name="Cuomo C."/>
            <person name="de Hoog S."/>
            <person name="Gorbushina A."/>
            <person name="Walker B."/>
            <person name="Young S.K."/>
            <person name="Zeng Q."/>
            <person name="Gargeya S."/>
            <person name="Fitzgerald M."/>
            <person name="Haas B."/>
            <person name="Abouelleil A."/>
            <person name="Allen A.W."/>
            <person name="Alvarado L."/>
            <person name="Arachchi H.M."/>
            <person name="Berlin A.M."/>
            <person name="Chapman S.B."/>
            <person name="Gainer-Dewar J."/>
            <person name="Goldberg J."/>
            <person name="Griggs A."/>
            <person name="Gujja S."/>
            <person name="Hansen M."/>
            <person name="Howarth C."/>
            <person name="Imamovic A."/>
            <person name="Ireland A."/>
            <person name="Larimer J."/>
            <person name="McCowan C."/>
            <person name="Murphy C."/>
            <person name="Pearson M."/>
            <person name="Poon T.W."/>
            <person name="Priest M."/>
            <person name="Roberts A."/>
            <person name="Saif S."/>
            <person name="Shea T."/>
            <person name="Sisk P."/>
            <person name="Sykes S."/>
            <person name="Wortman J."/>
            <person name="Nusbaum C."/>
            <person name="Birren B."/>
        </authorList>
    </citation>
    <scope>NUCLEOTIDE SEQUENCE [LARGE SCALE GENOMIC DNA]</scope>
    <source>
        <strain evidence="2 3">CBS 114405</strain>
    </source>
</reference>
<proteinExistence type="predicted"/>
<dbReference type="VEuPathDB" id="FungiDB:A1O7_03691"/>
<accession>W9WYB2</accession>
<dbReference type="OrthoDB" id="2943660at2759"/>
<evidence type="ECO:0000313" key="3">
    <source>
        <dbReference type="Proteomes" id="UP000019473"/>
    </source>
</evidence>
<dbReference type="RefSeq" id="XP_007755898.1">
    <property type="nucleotide sequence ID" value="XM_007757708.1"/>
</dbReference>
<dbReference type="Proteomes" id="UP000019473">
    <property type="component" value="Unassembled WGS sequence"/>
</dbReference>
<dbReference type="eggNOG" id="ENOG502SRTV">
    <property type="taxonomic scope" value="Eukaryota"/>
</dbReference>
<comment type="caution">
    <text evidence="2">The sequence shown here is derived from an EMBL/GenBank/DDBJ whole genome shotgun (WGS) entry which is preliminary data.</text>
</comment>
<keyword evidence="3" id="KW-1185">Reference proteome</keyword>
<dbReference type="GeneID" id="19178283"/>